<feature type="domain" description="Response regulatory" evidence="3">
    <location>
        <begin position="7"/>
        <end position="126"/>
    </location>
</feature>
<proteinExistence type="predicted"/>
<dbReference type="PROSITE" id="PS50110">
    <property type="entry name" value="RESPONSE_REGULATORY"/>
    <property type="match status" value="1"/>
</dbReference>
<dbReference type="SMART" id="SM00448">
    <property type="entry name" value="REC"/>
    <property type="match status" value="1"/>
</dbReference>
<evidence type="ECO:0000313" key="4">
    <source>
        <dbReference type="EMBL" id="MDQ0463445.1"/>
    </source>
</evidence>
<protein>
    <submittedName>
        <fullName evidence="4">CheY-like chemotaxis protein</fullName>
    </submittedName>
</protein>
<dbReference type="PANTHER" id="PTHR43228">
    <property type="entry name" value="TWO-COMPONENT RESPONSE REGULATOR"/>
    <property type="match status" value="1"/>
</dbReference>
<dbReference type="SUPFAM" id="SSF52172">
    <property type="entry name" value="CheY-like"/>
    <property type="match status" value="1"/>
</dbReference>
<dbReference type="EMBL" id="JAUSVS010000002">
    <property type="protein sequence ID" value="MDQ0463445.1"/>
    <property type="molecule type" value="Genomic_DNA"/>
</dbReference>
<dbReference type="PANTHER" id="PTHR43228:SF1">
    <property type="entry name" value="TWO-COMPONENT RESPONSE REGULATOR ARR22"/>
    <property type="match status" value="1"/>
</dbReference>
<evidence type="ECO:0000313" key="5">
    <source>
        <dbReference type="Proteomes" id="UP001228905"/>
    </source>
</evidence>
<dbReference type="Pfam" id="PF00072">
    <property type="entry name" value="Response_reg"/>
    <property type="match status" value="1"/>
</dbReference>
<dbReference type="RefSeq" id="WP_307347375.1">
    <property type="nucleotide sequence ID" value="NZ_JAUSVS010000002.1"/>
</dbReference>
<dbReference type="Proteomes" id="UP001228905">
    <property type="component" value="Unassembled WGS sequence"/>
</dbReference>
<name>A0ABU0IN71_9CAUL</name>
<feature type="modified residue" description="4-aspartylphosphate" evidence="1">
    <location>
        <position position="57"/>
    </location>
</feature>
<dbReference type="InterPro" id="IPR001789">
    <property type="entry name" value="Sig_transdc_resp-reg_receiver"/>
</dbReference>
<accession>A0ABU0IN71</accession>
<evidence type="ECO:0000259" key="3">
    <source>
        <dbReference type="PROSITE" id="PS50110"/>
    </source>
</evidence>
<organism evidence="4 5">
    <name type="scientific">Caulobacter ginsengisoli</name>
    <dbReference type="NCBI Taxonomy" id="400775"/>
    <lineage>
        <taxon>Bacteria</taxon>
        <taxon>Pseudomonadati</taxon>
        <taxon>Pseudomonadota</taxon>
        <taxon>Alphaproteobacteria</taxon>
        <taxon>Caulobacterales</taxon>
        <taxon>Caulobacteraceae</taxon>
        <taxon>Caulobacter</taxon>
    </lineage>
</organism>
<dbReference type="Gene3D" id="3.40.50.2300">
    <property type="match status" value="1"/>
</dbReference>
<keyword evidence="5" id="KW-1185">Reference proteome</keyword>
<feature type="region of interest" description="Disordered" evidence="2">
    <location>
        <begin position="145"/>
        <end position="167"/>
    </location>
</feature>
<evidence type="ECO:0000256" key="1">
    <source>
        <dbReference type="PROSITE-ProRule" id="PRU00169"/>
    </source>
</evidence>
<keyword evidence="1" id="KW-0597">Phosphoprotein</keyword>
<dbReference type="InterPro" id="IPR011006">
    <property type="entry name" value="CheY-like_superfamily"/>
</dbReference>
<comment type="caution">
    <text evidence="4">The sequence shown here is derived from an EMBL/GenBank/DDBJ whole genome shotgun (WGS) entry which is preliminary data.</text>
</comment>
<sequence length="167" mass="19228">MRFDRLKILVVDDNHHMRVLLAEILRAIGVTDIHEANDGAEALHLMRRMNIDVVLTDLTMSPLDGIDFVRLLRNAADSPNQMTPVIMVTGHSTQKRVREARDVGVDEFLVKPITARGLLSRLKEVIENPRPYVRIDSYFGPDRRRRADPRFSGPYRRQDDEFESLPV</sequence>
<evidence type="ECO:0000256" key="2">
    <source>
        <dbReference type="SAM" id="MobiDB-lite"/>
    </source>
</evidence>
<gene>
    <name evidence="4" type="ORF">QO010_001216</name>
</gene>
<reference evidence="4 5" key="1">
    <citation type="submission" date="2023-07" db="EMBL/GenBank/DDBJ databases">
        <title>Genomic Encyclopedia of Type Strains, Phase IV (KMG-IV): sequencing the most valuable type-strain genomes for metagenomic binning, comparative biology and taxonomic classification.</title>
        <authorList>
            <person name="Goeker M."/>
        </authorList>
    </citation>
    <scope>NUCLEOTIDE SEQUENCE [LARGE SCALE GENOMIC DNA]</scope>
    <source>
        <strain evidence="4 5">DSM 18695</strain>
    </source>
</reference>
<dbReference type="InterPro" id="IPR052048">
    <property type="entry name" value="ST_Response_Regulator"/>
</dbReference>